<evidence type="ECO:0000256" key="3">
    <source>
        <dbReference type="PROSITE-ProRule" id="PRU10007"/>
    </source>
</evidence>
<reference evidence="7" key="2">
    <citation type="journal article" date="2021" name="Microbiome">
        <title>Successional dynamics and alternative stable states in a saline activated sludge microbial community over 9 years.</title>
        <authorList>
            <person name="Wang Y."/>
            <person name="Ye J."/>
            <person name="Ju F."/>
            <person name="Liu L."/>
            <person name="Boyd J.A."/>
            <person name="Deng Y."/>
            <person name="Parks D.H."/>
            <person name="Jiang X."/>
            <person name="Yin X."/>
            <person name="Woodcroft B.J."/>
            <person name="Tyson G.W."/>
            <person name="Hugenholtz P."/>
            <person name="Polz M.F."/>
            <person name="Zhang T."/>
        </authorList>
    </citation>
    <scope>NUCLEOTIDE SEQUENCE</scope>
    <source>
        <strain evidence="7">HKST-UBA01</strain>
    </source>
</reference>
<proteinExistence type="inferred from homology"/>
<comment type="similarity">
    <text evidence="1 4">Belongs to the aldehyde dehydrogenase family.</text>
</comment>
<dbReference type="InterPro" id="IPR029510">
    <property type="entry name" value="Ald_DH_CS_GLU"/>
</dbReference>
<evidence type="ECO:0000256" key="1">
    <source>
        <dbReference type="ARBA" id="ARBA00009986"/>
    </source>
</evidence>
<accession>A0A956LXC3</accession>
<dbReference type="InterPro" id="IPR016163">
    <property type="entry name" value="Ald_DH_C"/>
</dbReference>
<dbReference type="GO" id="GO:0009450">
    <property type="term" value="P:gamma-aminobutyric acid catabolic process"/>
    <property type="evidence" value="ECO:0007669"/>
    <property type="project" value="TreeGrafter"/>
</dbReference>
<dbReference type="Proteomes" id="UP000697710">
    <property type="component" value="Unassembled WGS sequence"/>
</dbReference>
<dbReference type="InterPro" id="IPR016162">
    <property type="entry name" value="Ald_DH_N"/>
</dbReference>
<feature type="active site" evidence="3">
    <location>
        <position position="233"/>
    </location>
</feature>
<evidence type="ECO:0000256" key="4">
    <source>
        <dbReference type="RuleBase" id="RU003345"/>
    </source>
</evidence>
<dbReference type="Gene3D" id="3.40.309.10">
    <property type="entry name" value="Aldehyde Dehydrogenase, Chain A, domain 2"/>
    <property type="match status" value="1"/>
</dbReference>
<feature type="compositionally biased region" description="Polar residues" evidence="5">
    <location>
        <begin position="446"/>
        <end position="459"/>
    </location>
</feature>
<dbReference type="SUPFAM" id="SSF53720">
    <property type="entry name" value="ALDH-like"/>
    <property type="match status" value="1"/>
</dbReference>
<organism evidence="7 8">
    <name type="scientific">Eiseniibacteriota bacterium</name>
    <dbReference type="NCBI Taxonomy" id="2212470"/>
    <lineage>
        <taxon>Bacteria</taxon>
        <taxon>Candidatus Eiseniibacteriota</taxon>
    </lineage>
</organism>
<dbReference type="InterPro" id="IPR016161">
    <property type="entry name" value="Ald_DH/histidinol_DH"/>
</dbReference>
<dbReference type="Pfam" id="PF00171">
    <property type="entry name" value="Aldedh"/>
    <property type="match status" value="1"/>
</dbReference>
<dbReference type="EMBL" id="JAGQHR010000113">
    <property type="protein sequence ID" value="MCA9727126.1"/>
    <property type="molecule type" value="Genomic_DNA"/>
</dbReference>
<evidence type="ECO:0000313" key="7">
    <source>
        <dbReference type="EMBL" id="MCA9727126.1"/>
    </source>
</evidence>
<evidence type="ECO:0000256" key="5">
    <source>
        <dbReference type="SAM" id="MobiDB-lite"/>
    </source>
</evidence>
<sequence length="459" mass="49328">MTDIITAPVLHSLNPATGEVVGSVPITPVREIPAMIQRAREAQREWRRMSLEDRAACLVRGGKVLVERADELGRLLTREMGKPLREGVGEVRGCGAWMEEETRDIAAALQPDHLEDERTISTVFHDPYGVCAAITPWNFPISMPHSLVIPALMAGNTVILKPSEETPLIAQAYVEVLSAFLPSDVLSIVHGADEQGKALVAGDVDIIAFTGSRETGKKILGSASGGLKRVILELGGKDPLVVLHDADIDKAARFAALNSFRNAGQVCVSTERIYVDERIAPEFEQALLRHAGELPVGAGEDESTRIGPMINLRQRDHVLSHVDDAVKKGAHVLGQGPSAQGNFLQPTVLTGVSHEMDIMREETFGPVACVMRFRNDDEAIALANDTPFGLGAAVFGEEEHAAQIGRQLDAGMIGINKGCGGAAGSPWVGAKQSGYGYHSSREGHRQFTQARVVSRSKPS</sequence>
<dbReference type="PANTHER" id="PTHR43353">
    <property type="entry name" value="SUCCINATE-SEMIALDEHYDE DEHYDROGENASE, MITOCHONDRIAL"/>
    <property type="match status" value="1"/>
</dbReference>
<dbReference type="PROSITE" id="PS00687">
    <property type="entry name" value="ALDEHYDE_DEHYDR_GLU"/>
    <property type="match status" value="1"/>
</dbReference>
<gene>
    <name evidence="7" type="ORF">KC729_05535</name>
</gene>
<reference evidence="7" key="1">
    <citation type="submission" date="2020-04" db="EMBL/GenBank/DDBJ databases">
        <authorList>
            <person name="Zhang T."/>
        </authorList>
    </citation>
    <scope>NUCLEOTIDE SEQUENCE</scope>
    <source>
        <strain evidence="7">HKST-UBA01</strain>
    </source>
</reference>
<dbReference type="AlphaFoldDB" id="A0A956LXC3"/>
<name>A0A956LXC3_UNCEI</name>
<dbReference type="InterPro" id="IPR050740">
    <property type="entry name" value="Aldehyde_DH_Superfamily"/>
</dbReference>
<protein>
    <submittedName>
        <fullName evidence="7">Aldehyde dehydrogenase</fullName>
    </submittedName>
</protein>
<evidence type="ECO:0000256" key="2">
    <source>
        <dbReference type="ARBA" id="ARBA00023002"/>
    </source>
</evidence>
<evidence type="ECO:0000259" key="6">
    <source>
        <dbReference type="Pfam" id="PF00171"/>
    </source>
</evidence>
<feature type="region of interest" description="Disordered" evidence="5">
    <location>
        <begin position="436"/>
        <end position="459"/>
    </location>
</feature>
<dbReference type="InterPro" id="IPR015590">
    <property type="entry name" value="Aldehyde_DH_dom"/>
</dbReference>
<dbReference type="FunFam" id="3.40.309.10:FF:000009">
    <property type="entry name" value="Aldehyde dehydrogenase A"/>
    <property type="match status" value="1"/>
</dbReference>
<comment type="caution">
    <text evidence="7">The sequence shown here is derived from an EMBL/GenBank/DDBJ whole genome shotgun (WGS) entry which is preliminary data.</text>
</comment>
<evidence type="ECO:0000313" key="8">
    <source>
        <dbReference type="Proteomes" id="UP000697710"/>
    </source>
</evidence>
<dbReference type="PANTHER" id="PTHR43353:SF5">
    <property type="entry name" value="SUCCINATE-SEMIALDEHYDE DEHYDROGENASE, MITOCHONDRIAL"/>
    <property type="match status" value="1"/>
</dbReference>
<keyword evidence="2 4" id="KW-0560">Oxidoreductase</keyword>
<dbReference type="Gene3D" id="3.40.605.10">
    <property type="entry name" value="Aldehyde Dehydrogenase, Chain A, domain 1"/>
    <property type="match status" value="1"/>
</dbReference>
<dbReference type="FunFam" id="3.40.605.10:FF:000063">
    <property type="entry name" value="Succinate-semialdehyde dehydrogenase, mitochondrial"/>
    <property type="match status" value="1"/>
</dbReference>
<feature type="domain" description="Aldehyde dehydrogenase" evidence="6">
    <location>
        <begin position="11"/>
        <end position="453"/>
    </location>
</feature>
<dbReference type="GO" id="GO:0004777">
    <property type="term" value="F:succinate-semialdehyde dehydrogenase (NAD+) activity"/>
    <property type="evidence" value="ECO:0007669"/>
    <property type="project" value="TreeGrafter"/>
</dbReference>